<organism evidence="2">
    <name type="scientific">invertebrate metagenome</name>
    <dbReference type="NCBI Taxonomy" id="1711999"/>
    <lineage>
        <taxon>unclassified sequences</taxon>
        <taxon>metagenomes</taxon>
        <taxon>organismal metagenomes</taxon>
    </lineage>
</organism>
<dbReference type="AlphaFoldDB" id="A0A2H9T3H1"/>
<protein>
    <recommendedName>
        <fullName evidence="1">SCP2 domain-containing protein</fullName>
    </recommendedName>
</protein>
<gene>
    <name evidence="2" type="ORF">CI610_03335</name>
</gene>
<comment type="caution">
    <text evidence="2">The sequence shown here is derived from an EMBL/GenBank/DDBJ whole genome shotgun (WGS) entry which is preliminary data.</text>
</comment>
<feature type="domain" description="SCP2" evidence="1">
    <location>
        <begin position="15"/>
        <end position="102"/>
    </location>
</feature>
<dbReference type="PANTHER" id="PTHR10094:SF25">
    <property type="entry name" value="SCP2 STEROL-BINDING DOMAIN-CONTAINING PROTEIN 1"/>
    <property type="match status" value="1"/>
</dbReference>
<dbReference type="EMBL" id="NSIT01000399">
    <property type="protein sequence ID" value="PJE77739.1"/>
    <property type="molecule type" value="Genomic_DNA"/>
</dbReference>
<sequence length="104" mass="11327">MGSIADTVQTMKEKFNADAAEGLDLTFQFVIEDDDNYVLTVKNGTCEIIPGDHEDPNVTLLMNAETMTGIMTGEIDGMQAFMMGNLRAEGDMLLATKLGELFSI</sequence>
<dbReference type="InterPro" id="IPR036527">
    <property type="entry name" value="SCP2_sterol-bd_dom_sf"/>
</dbReference>
<proteinExistence type="predicted"/>
<dbReference type="PANTHER" id="PTHR10094">
    <property type="entry name" value="STEROL CARRIER PROTEIN 2 SCP-2 FAMILY PROTEIN"/>
    <property type="match status" value="1"/>
</dbReference>
<name>A0A2H9T3H1_9ZZZZ</name>
<dbReference type="Pfam" id="PF02036">
    <property type="entry name" value="SCP2"/>
    <property type="match status" value="1"/>
</dbReference>
<dbReference type="SUPFAM" id="SSF55718">
    <property type="entry name" value="SCP-like"/>
    <property type="match status" value="1"/>
</dbReference>
<dbReference type="GO" id="GO:0005829">
    <property type="term" value="C:cytosol"/>
    <property type="evidence" value="ECO:0007669"/>
    <property type="project" value="TreeGrafter"/>
</dbReference>
<reference evidence="2" key="1">
    <citation type="journal article" date="2017" name="Appl. Environ. Microbiol.">
        <title>Molecular characterization of an Endozoicomonas-like organism causing infection in king scallop Pecten maximus L.</title>
        <authorList>
            <person name="Cano I."/>
            <person name="van Aerle R."/>
            <person name="Ross S."/>
            <person name="Verner-Jeffreys D.W."/>
            <person name="Paley R.K."/>
            <person name="Rimmer G."/>
            <person name="Ryder D."/>
            <person name="Hooper P."/>
            <person name="Stone D."/>
            <person name="Feist S.W."/>
        </authorList>
    </citation>
    <scope>NUCLEOTIDE SEQUENCE</scope>
</reference>
<evidence type="ECO:0000259" key="1">
    <source>
        <dbReference type="Pfam" id="PF02036"/>
    </source>
</evidence>
<accession>A0A2H9T3H1</accession>
<dbReference type="Gene3D" id="3.30.1050.10">
    <property type="entry name" value="SCP2 sterol-binding domain"/>
    <property type="match status" value="1"/>
</dbReference>
<dbReference type="InterPro" id="IPR003033">
    <property type="entry name" value="SCP2_sterol-bd_dom"/>
</dbReference>
<evidence type="ECO:0000313" key="2">
    <source>
        <dbReference type="EMBL" id="PJE77739.1"/>
    </source>
</evidence>